<dbReference type="OMA" id="HATFFTA"/>
<dbReference type="GO" id="GO:0004672">
    <property type="term" value="F:protein kinase activity"/>
    <property type="evidence" value="ECO:0007669"/>
    <property type="project" value="InterPro"/>
</dbReference>
<dbReference type="OrthoDB" id="192449at2759"/>
<protein>
    <recommendedName>
        <fullName evidence="1">Protein kinase domain-containing protein</fullName>
    </recommendedName>
</protein>
<dbReference type="EMBL" id="FN649742">
    <property type="protein sequence ID" value="CBJ30433.1"/>
    <property type="molecule type" value="Genomic_DNA"/>
</dbReference>
<dbReference type="EMBL" id="FN648355">
    <property type="protein sequence ID" value="CBJ30433.1"/>
    <property type="molecule type" value="Genomic_DNA"/>
</dbReference>
<evidence type="ECO:0000259" key="1">
    <source>
        <dbReference type="PROSITE" id="PS50011"/>
    </source>
</evidence>
<evidence type="ECO:0000313" key="2">
    <source>
        <dbReference type="EMBL" id="CBJ30433.1"/>
    </source>
</evidence>
<dbReference type="InterPro" id="IPR000719">
    <property type="entry name" value="Prot_kinase_dom"/>
</dbReference>
<evidence type="ECO:0000313" key="3">
    <source>
        <dbReference type="Proteomes" id="UP000002630"/>
    </source>
</evidence>
<sequence>MASWGLEQFDLGLAKVIKHSEAGVDEFYRMSGEVGSLRYMAPEVASQYPYNEKGDVHSFGVVMWELVTGWLPYGGLSPEMFMFQAVQHGQRPLMQFGWDPDFKRLLASCWAGDPRDRPGFAYIHVVKEVQRRVGEEGGRGGFMYSRGKREDVCTRFLVCFKVAKR</sequence>
<feature type="domain" description="Protein kinase" evidence="1">
    <location>
        <begin position="1"/>
        <end position="127"/>
    </location>
</feature>
<dbReference type="InterPro" id="IPR050167">
    <property type="entry name" value="Ser_Thr_protein_kinase"/>
</dbReference>
<dbReference type="AlphaFoldDB" id="D7FPH5"/>
<dbReference type="InParanoid" id="D7FPH5"/>
<dbReference type="Proteomes" id="UP000002630">
    <property type="component" value="Linkage Group LG17"/>
</dbReference>
<dbReference type="GO" id="GO:0007165">
    <property type="term" value="P:signal transduction"/>
    <property type="evidence" value="ECO:0007669"/>
    <property type="project" value="TreeGrafter"/>
</dbReference>
<proteinExistence type="predicted"/>
<reference evidence="2 3" key="1">
    <citation type="journal article" date="2010" name="Nature">
        <title>The Ectocarpus genome and the independent evolution of multicellularity in brown algae.</title>
        <authorList>
            <person name="Cock J.M."/>
            <person name="Sterck L."/>
            <person name="Rouze P."/>
            <person name="Scornet D."/>
            <person name="Allen A.E."/>
            <person name="Amoutzias G."/>
            <person name="Anthouard V."/>
            <person name="Artiguenave F."/>
            <person name="Aury J.M."/>
            <person name="Badger J.H."/>
            <person name="Beszteri B."/>
            <person name="Billiau K."/>
            <person name="Bonnet E."/>
            <person name="Bothwell J.H."/>
            <person name="Bowler C."/>
            <person name="Boyen C."/>
            <person name="Brownlee C."/>
            <person name="Carrano C.J."/>
            <person name="Charrier B."/>
            <person name="Cho G.Y."/>
            <person name="Coelho S.M."/>
            <person name="Collen J."/>
            <person name="Corre E."/>
            <person name="Da Silva C."/>
            <person name="Delage L."/>
            <person name="Delaroque N."/>
            <person name="Dittami S.M."/>
            <person name="Doulbeau S."/>
            <person name="Elias M."/>
            <person name="Farnham G."/>
            <person name="Gachon C.M."/>
            <person name="Gschloessl B."/>
            <person name="Heesch S."/>
            <person name="Jabbari K."/>
            <person name="Jubin C."/>
            <person name="Kawai H."/>
            <person name="Kimura K."/>
            <person name="Kloareg B."/>
            <person name="Kupper F.C."/>
            <person name="Lang D."/>
            <person name="Le Bail A."/>
            <person name="Leblanc C."/>
            <person name="Lerouge P."/>
            <person name="Lohr M."/>
            <person name="Lopez P.J."/>
            <person name="Martens C."/>
            <person name="Maumus F."/>
            <person name="Michel G."/>
            <person name="Miranda-Saavedra D."/>
            <person name="Morales J."/>
            <person name="Moreau H."/>
            <person name="Motomura T."/>
            <person name="Nagasato C."/>
            <person name="Napoli C.A."/>
            <person name="Nelson D.R."/>
            <person name="Nyvall-Collen P."/>
            <person name="Peters A.F."/>
            <person name="Pommier C."/>
            <person name="Potin P."/>
            <person name="Poulain J."/>
            <person name="Quesneville H."/>
            <person name="Read B."/>
            <person name="Rensing S.A."/>
            <person name="Ritter A."/>
            <person name="Rousvoal S."/>
            <person name="Samanta M."/>
            <person name="Samson G."/>
            <person name="Schroeder D.C."/>
            <person name="Segurens B."/>
            <person name="Strittmatter M."/>
            <person name="Tonon T."/>
            <person name="Tregear J.W."/>
            <person name="Valentin K."/>
            <person name="von Dassow P."/>
            <person name="Yamagishi T."/>
            <person name="Van de Peer Y."/>
            <person name="Wincker P."/>
        </authorList>
    </citation>
    <scope>NUCLEOTIDE SEQUENCE [LARGE SCALE GENOMIC DNA]</scope>
    <source>
        <strain evidence="3">Ec32 / CCAP1310/4</strain>
    </source>
</reference>
<dbReference type="STRING" id="2880.D7FPH5"/>
<dbReference type="eggNOG" id="KOG0192">
    <property type="taxonomic scope" value="Eukaryota"/>
</dbReference>
<dbReference type="Pfam" id="PF07714">
    <property type="entry name" value="PK_Tyr_Ser-Thr"/>
    <property type="match status" value="1"/>
</dbReference>
<dbReference type="PANTHER" id="PTHR23257">
    <property type="entry name" value="SERINE-THREONINE PROTEIN KINASE"/>
    <property type="match status" value="1"/>
</dbReference>
<organism evidence="2 3">
    <name type="scientific">Ectocarpus siliculosus</name>
    <name type="common">Brown alga</name>
    <name type="synonym">Conferva siliculosa</name>
    <dbReference type="NCBI Taxonomy" id="2880"/>
    <lineage>
        <taxon>Eukaryota</taxon>
        <taxon>Sar</taxon>
        <taxon>Stramenopiles</taxon>
        <taxon>Ochrophyta</taxon>
        <taxon>PX clade</taxon>
        <taxon>Phaeophyceae</taxon>
        <taxon>Ectocarpales</taxon>
        <taxon>Ectocarpaceae</taxon>
        <taxon>Ectocarpus</taxon>
    </lineage>
</organism>
<name>D7FPH5_ECTSI</name>
<accession>D7FPH5</accession>
<dbReference type="Gene3D" id="1.10.510.10">
    <property type="entry name" value="Transferase(Phosphotransferase) domain 1"/>
    <property type="match status" value="1"/>
</dbReference>
<dbReference type="PROSITE" id="PS50011">
    <property type="entry name" value="PROTEIN_KINASE_DOM"/>
    <property type="match status" value="1"/>
</dbReference>
<dbReference type="SUPFAM" id="SSF56112">
    <property type="entry name" value="Protein kinase-like (PK-like)"/>
    <property type="match status" value="1"/>
</dbReference>
<gene>
    <name evidence="2" type="ORF">Esi_0189_0076</name>
</gene>
<dbReference type="InterPro" id="IPR001245">
    <property type="entry name" value="Ser-Thr/Tyr_kinase_cat_dom"/>
</dbReference>
<keyword evidence="3" id="KW-1185">Reference proteome</keyword>
<dbReference type="GO" id="GO:0005737">
    <property type="term" value="C:cytoplasm"/>
    <property type="evidence" value="ECO:0007669"/>
    <property type="project" value="TreeGrafter"/>
</dbReference>
<dbReference type="GO" id="GO:0005524">
    <property type="term" value="F:ATP binding"/>
    <property type="evidence" value="ECO:0007669"/>
    <property type="project" value="InterPro"/>
</dbReference>
<dbReference type="InterPro" id="IPR011009">
    <property type="entry name" value="Kinase-like_dom_sf"/>
</dbReference>